<dbReference type="InterPro" id="IPR006530">
    <property type="entry name" value="YD"/>
</dbReference>
<name>A0A3G7TPJ6_9PSED</name>
<dbReference type="EMBL" id="CP027753">
    <property type="protein sequence ID" value="AZE49055.1"/>
    <property type="molecule type" value="Genomic_DNA"/>
</dbReference>
<reference evidence="1 2" key="1">
    <citation type="submission" date="2018-03" db="EMBL/GenBank/DDBJ databases">
        <title>Diversity of phytobeneficial traits revealed by whole-genome analysis of worldwide-isolated phenazine-producing Pseudomonas spp.</title>
        <authorList>
            <person name="Biessy A."/>
            <person name="Novinscak A."/>
            <person name="Blom J."/>
            <person name="Leger G."/>
            <person name="Thomashow L.S."/>
            <person name="Cazorla F.M."/>
            <person name="Josic D."/>
            <person name="Filion M."/>
        </authorList>
    </citation>
    <scope>NUCLEOTIDE SEQUENCE [LARGE SCALE GENOMIC DNA]</scope>
    <source>
        <strain evidence="1 2">B25</strain>
    </source>
</reference>
<dbReference type="NCBIfam" id="TIGR01643">
    <property type="entry name" value="YD_repeat_2x"/>
    <property type="match status" value="1"/>
</dbReference>
<dbReference type="RefSeq" id="WP_124320877.1">
    <property type="nucleotide sequence ID" value="NZ_CP027753.1"/>
</dbReference>
<dbReference type="Gene3D" id="2.180.10.10">
    <property type="entry name" value="RHS repeat-associated core"/>
    <property type="match status" value="1"/>
</dbReference>
<accession>A0A3G7TPJ6</accession>
<sequence>MPAPTKPYHGLFSEALNDQPLVTNVSPQTGVFQASLPMAKIEIGLQNPVTFSLNLLIGMNASMKIALALPGILESGYTPPQVQMECASFNIPFFSYMDEDNPKWYTASGAAESLATNLNGTWNMTVSLVYHKTKDIKISSLTTDSEWKGLKVEYKDGTVEVYKHFYQKTTVTLLYSLLDRRISPAGHVLSFTYDKFKRIIKIEDLNNTSNYIGIDYADAQGLGNGLKYTVTQSTYGQTFESIIWLKQYTGSRIFDDTYYLVKTASLPSEPYATYDFEFDSPGWNPDGGLGVLGPDNREFVLKSVKTPYGLVQRATYATLDYGYIQSQLKTVPVIKDLYVVDVATGDDTRWWEQYTISYQFKTADNTNNYTGYTPNTTVTPGRDECIYKSGDYEYTTTEVHGMADAGMGDHTGAYDRKIIRTYNRFHLLVKERTLYRDAGSLSEEVRTYTYPVVPGDITRQPANFQFWETCTTGYVMDGDTAVDPATVKRQTQRFDEYGNLLTATAESGISQIYEYYDVAGETGLCPPALNGIKQHVKSIETVPLRPAHLPEPAPPEPASSFPVNKKQVFTYVRQEGGVYPGVISPYMVLLRDTQVRTAEGMLTLSTSTYSGDKEPRILLGVPKTIETTSPAQGEDATKVVKNWTEFSWSVIDEGKTVKKNTTTCVTVGGVRQPDIKVGSTESRLADGLVVKETSASGVDTTYEYNESAQLIKKTSFANKTEYREVEEFSFSFACLSEAVIWPDYKIFGLKNLVTYRKVRADGEKDTSISFRYYLGADFQVCAVSQGPFTESDAPADIDPNAPDHRIVTRSTYRPNGLLESETLNDSWEPPPPQKSTEYIRSTTKTNELSNVNSTVSPEGVSSIETINLQKNLSYSGVSGASVCYLQELNNFGSVNVLRLAPFGSNHTDPAPFGYQLQVNTYDGFGRLASAVQPKIGGISYVYDEFDRVREESEMDGSLSLIQKTAYTYSTHIPSMALPVTLKCIVDTGKSVLMDAKREYDAFSRLVSQTMPNVYPATVLTEKYEYTDLNFPYQPTKLSKDIGFVTYSYDDCTGMLLKKSLNNGSGSGQPPALDVEFTYDKKTKLLQGSSVGLPGSMDKQSRYFFTYDRLDRLSTMTVSFEGDDSDYVTHYRYMLLSDTPVNWGIYELGSTSSSPLCECGYEYDRIGRVKAMQYRTDDRGNTLATVNATVTYVDNTQGFASGNIESVVLSSPDFSPGFKGLTVTFRYDERGQELQRTYSFRAPDDGVSNADFQFLVGNTLDNEQRITRKEIHQGTKREGGEWGIESFSKKYSYWDAGDERGLSVSESIKHDTGTTPGTTTRVSYTSTGCAKLKTVATSIDNVETGKVQYIYVADRVNMITPVTGTGITATYEYDGNGNVNKDAKFNFLRYDVENALATYGDTSAGPMRETRYYYSPSGELNRMKGPGGESVYYFYNAGELAAEVSPGLRTFYLRVGNILLGRVLVCPAPSGAADTSCVLEIFGTDSAGSVRAEYRFTAGESVPGVSYYDYSDYGERTPG</sequence>
<evidence type="ECO:0000313" key="1">
    <source>
        <dbReference type="EMBL" id="AZE49055.1"/>
    </source>
</evidence>
<evidence type="ECO:0008006" key="3">
    <source>
        <dbReference type="Google" id="ProtNLM"/>
    </source>
</evidence>
<protein>
    <recommendedName>
        <fullName evidence="3">YD repeat-containing protein</fullName>
    </recommendedName>
</protein>
<dbReference type="Proteomes" id="UP000268048">
    <property type="component" value="Chromosome"/>
</dbReference>
<evidence type="ECO:0000313" key="2">
    <source>
        <dbReference type="Proteomes" id="UP000268048"/>
    </source>
</evidence>
<proteinExistence type="predicted"/>
<gene>
    <name evidence="1" type="ORF">C4K04_3383</name>
</gene>
<organism evidence="1 2">
    <name type="scientific">Pseudomonas chlororaphis</name>
    <dbReference type="NCBI Taxonomy" id="587753"/>
    <lineage>
        <taxon>Bacteria</taxon>
        <taxon>Pseudomonadati</taxon>
        <taxon>Pseudomonadota</taxon>
        <taxon>Gammaproteobacteria</taxon>
        <taxon>Pseudomonadales</taxon>
        <taxon>Pseudomonadaceae</taxon>
        <taxon>Pseudomonas</taxon>
    </lineage>
</organism>